<evidence type="ECO:0000256" key="1">
    <source>
        <dbReference type="SAM" id="Phobius"/>
    </source>
</evidence>
<keyword evidence="1" id="KW-0472">Membrane</keyword>
<protein>
    <submittedName>
        <fullName evidence="2">Uncharacterized protein</fullName>
    </submittedName>
</protein>
<accession>A0A0E9UGJ1</accession>
<dbReference type="AlphaFoldDB" id="A0A0E9UGJ1"/>
<name>A0A0E9UGJ1_ANGAN</name>
<organism evidence="2">
    <name type="scientific">Anguilla anguilla</name>
    <name type="common">European freshwater eel</name>
    <name type="synonym">Muraena anguilla</name>
    <dbReference type="NCBI Taxonomy" id="7936"/>
    <lineage>
        <taxon>Eukaryota</taxon>
        <taxon>Metazoa</taxon>
        <taxon>Chordata</taxon>
        <taxon>Craniata</taxon>
        <taxon>Vertebrata</taxon>
        <taxon>Euteleostomi</taxon>
        <taxon>Actinopterygii</taxon>
        <taxon>Neopterygii</taxon>
        <taxon>Teleostei</taxon>
        <taxon>Anguilliformes</taxon>
        <taxon>Anguillidae</taxon>
        <taxon>Anguilla</taxon>
    </lineage>
</organism>
<sequence>MHTFISIGPDRFCVFFVIFYILYL</sequence>
<reference evidence="2" key="1">
    <citation type="submission" date="2014-11" db="EMBL/GenBank/DDBJ databases">
        <authorList>
            <person name="Amaro Gonzalez C."/>
        </authorList>
    </citation>
    <scope>NUCLEOTIDE SEQUENCE</scope>
</reference>
<keyword evidence="1" id="KW-1133">Transmembrane helix</keyword>
<proteinExistence type="predicted"/>
<feature type="transmembrane region" description="Helical" evidence="1">
    <location>
        <begin position="6"/>
        <end position="23"/>
    </location>
</feature>
<reference evidence="2" key="2">
    <citation type="journal article" date="2015" name="Fish Shellfish Immunol.">
        <title>Early steps in the European eel (Anguilla anguilla)-Vibrio vulnificus interaction in the gills: Role of the RtxA13 toxin.</title>
        <authorList>
            <person name="Callol A."/>
            <person name="Pajuelo D."/>
            <person name="Ebbesson L."/>
            <person name="Teles M."/>
            <person name="MacKenzie S."/>
            <person name="Amaro C."/>
        </authorList>
    </citation>
    <scope>NUCLEOTIDE SEQUENCE</scope>
</reference>
<evidence type="ECO:0000313" key="2">
    <source>
        <dbReference type="EMBL" id="JAH64882.1"/>
    </source>
</evidence>
<keyword evidence="1" id="KW-0812">Transmembrane</keyword>
<dbReference type="EMBL" id="GBXM01043695">
    <property type="protein sequence ID" value="JAH64882.1"/>
    <property type="molecule type" value="Transcribed_RNA"/>
</dbReference>